<dbReference type="EMBL" id="JAQQKX010000007">
    <property type="protein sequence ID" value="MDC7683671.1"/>
    <property type="molecule type" value="Genomic_DNA"/>
</dbReference>
<keyword evidence="3" id="KW-1185">Reference proteome</keyword>
<sequence>MRHIPESINTALTQGAARLCHAWILTRSDGERLGFTDHDRDLTVLGVVCRASTGLTQGAASVDLGMEASDASVSGVLTADALDPADIRAGFYDGATVESFVVDWQGGDYVTMGTGTLARIEARGSGFIAHVEGAAAKLQRVIGRRFTPLCDAVFGDARCGASGSGPCDKRYATCHDVHDNALNFRGFPDLPGEDFVTLYPRSGDVMDGRSRAGSGRV</sequence>
<evidence type="ECO:0000313" key="2">
    <source>
        <dbReference type="EMBL" id="MDC7683671.1"/>
    </source>
</evidence>
<dbReference type="Proteomes" id="UP001214854">
    <property type="component" value="Unassembled WGS sequence"/>
</dbReference>
<proteinExistence type="predicted"/>
<dbReference type="NCBIfam" id="TIGR02218">
    <property type="entry name" value="phg_TIGR02218"/>
    <property type="match status" value="1"/>
</dbReference>
<organism evidence="2 3">
    <name type="scientific">Asticcacaulis aquaticus</name>
    <dbReference type="NCBI Taxonomy" id="2984212"/>
    <lineage>
        <taxon>Bacteria</taxon>
        <taxon>Pseudomonadati</taxon>
        <taxon>Pseudomonadota</taxon>
        <taxon>Alphaproteobacteria</taxon>
        <taxon>Caulobacterales</taxon>
        <taxon>Caulobacteraceae</taxon>
        <taxon>Asticcacaulis</taxon>
    </lineage>
</organism>
<dbReference type="RefSeq" id="WP_272748137.1">
    <property type="nucleotide sequence ID" value="NZ_JAQQKX010000007.1"/>
</dbReference>
<name>A0ABT5HUC0_9CAUL</name>
<accession>A0ABT5HUC0</accession>
<reference evidence="2 3" key="1">
    <citation type="submission" date="2023-01" db="EMBL/GenBank/DDBJ databases">
        <title>Novel species of the genus Asticcacaulis isolated from rivers.</title>
        <authorList>
            <person name="Lu H."/>
        </authorList>
    </citation>
    <scope>NUCLEOTIDE SEQUENCE [LARGE SCALE GENOMIC DNA]</scope>
    <source>
        <strain evidence="2 3">BYS171W</strain>
    </source>
</reference>
<feature type="domain" description="Bacteriophage phiJL001 Gp84 C-terminal" evidence="1">
    <location>
        <begin position="167"/>
        <end position="194"/>
    </location>
</feature>
<dbReference type="Pfam" id="PF09356">
    <property type="entry name" value="Phage_BR0599"/>
    <property type="match status" value="1"/>
</dbReference>
<comment type="caution">
    <text evidence="2">The sequence shown here is derived from an EMBL/GenBank/DDBJ whole genome shotgun (WGS) entry which is preliminary data.</text>
</comment>
<evidence type="ECO:0000313" key="3">
    <source>
        <dbReference type="Proteomes" id="UP001214854"/>
    </source>
</evidence>
<gene>
    <name evidence="2" type="ORF">PQU92_10305</name>
</gene>
<dbReference type="InterPro" id="IPR018964">
    <property type="entry name" value="Phage_phiJL001_Gp84_C"/>
</dbReference>
<evidence type="ECO:0000259" key="1">
    <source>
        <dbReference type="Pfam" id="PF09356"/>
    </source>
</evidence>
<dbReference type="Pfam" id="PF09931">
    <property type="entry name" value="Phage_phiJL001_Gp84_N"/>
    <property type="match status" value="1"/>
</dbReference>
<dbReference type="InterPro" id="IPR011928">
    <property type="entry name" value="Phage_phiJL001_Gp84"/>
</dbReference>
<protein>
    <submittedName>
        <fullName evidence="2">DUF2163 domain-containing protein</fullName>
    </submittedName>
</protein>